<evidence type="ECO:0000313" key="2">
    <source>
        <dbReference type="EMBL" id="MBB5714313.1"/>
    </source>
</evidence>
<sequence length="388" mass="43040">MMDGDRPGAVALASAKEGRLRSALPSGPALFVRPGGRDRLDLRDDGLPADVERSLMNLRGGPDVWILGTYLRLRRKGLDVELANDFRAGALCIAHRDDVRRSVSTLWRSFIVSVRADRERTFTCDLEIVQSPASIETPNAFYILHWPQPGLRPRDPSRGTRLERLGYFGELKNLAAGYRDPHFLLELAASGVELVVRDDPAEWGDYSDIDMVLAVRDGTPRFLAAKPATKLFNAWLAGCPAFVGNEPAFFHHHNSDLDFIPVGSPAEVLAQLRRLRENPALFQQLIERAQLRAADVTEDRVVEQWVGFIGFVAAPLHAAWAARAGPGRRLGAQMALGWGLFRASLRRSTQQRGFDLHGNAVAVDASPLRRMAWALDGLISRFERGKVQ</sequence>
<evidence type="ECO:0000313" key="3">
    <source>
        <dbReference type="Proteomes" id="UP000546200"/>
    </source>
</evidence>
<dbReference type="Proteomes" id="UP000546200">
    <property type="component" value="Unassembled WGS sequence"/>
</dbReference>
<organism evidence="2 3">
    <name type="scientific">Sphingomonas aerophila</name>
    <dbReference type="NCBI Taxonomy" id="1344948"/>
    <lineage>
        <taxon>Bacteria</taxon>
        <taxon>Pseudomonadati</taxon>
        <taxon>Pseudomonadota</taxon>
        <taxon>Alphaproteobacteria</taxon>
        <taxon>Sphingomonadales</taxon>
        <taxon>Sphingomonadaceae</taxon>
        <taxon>Sphingomonas</taxon>
    </lineage>
</organism>
<dbReference type="InterPro" id="IPR055259">
    <property type="entry name" value="YkvP/CgeB_Glyco_trans-like"/>
</dbReference>
<proteinExistence type="predicted"/>
<dbReference type="RefSeq" id="WP_184055521.1">
    <property type="nucleotide sequence ID" value="NZ_JACIJK010000003.1"/>
</dbReference>
<gene>
    <name evidence="2" type="ORF">FHS94_001144</name>
</gene>
<dbReference type="Pfam" id="PF13524">
    <property type="entry name" value="Glyco_trans_1_2"/>
    <property type="match status" value="1"/>
</dbReference>
<feature type="domain" description="Spore protein YkvP/CgeB glycosyl transferase-like" evidence="1">
    <location>
        <begin position="208"/>
        <end position="297"/>
    </location>
</feature>
<name>A0A7W9BC53_9SPHN</name>
<comment type="caution">
    <text evidence="2">The sequence shown here is derived from an EMBL/GenBank/DDBJ whole genome shotgun (WGS) entry which is preliminary data.</text>
</comment>
<dbReference type="AlphaFoldDB" id="A0A7W9BC53"/>
<protein>
    <recommendedName>
        <fullName evidence="1">Spore protein YkvP/CgeB glycosyl transferase-like domain-containing protein</fullName>
    </recommendedName>
</protein>
<evidence type="ECO:0000259" key="1">
    <source>
        <dbReference type="Pfam" id="PF13524"/>
    </source>
</evidence>
<keyword evidence="3" id="KW-1185">Reference proteome</keyword>
<dbReference type="EMBL" id="JACIJK010000003">
    <property type="protein sequence ID" value="MBB5714313.1"/>
    <property type="molecule type" value="Genomic_DNA"/>
</dbReference>
<reference evidence="2 3" key="1">
    <citation type="submission" date="2020-08" db="EMBL/GenBank/DDBJ databases">
        <title>Genomic Encyclopedia of Type Strains, Phase IV (KMG-IV): sequencing the most valuable type-strain genomes for metagenomic binning, comparative biology and taxonomic classification.</title>
        <authorList>
            <person name="Goeker M."/>
        </authorList>
    </citation>
    <scope>NUCLEOTIDE SEQUENCE [LARGE SCALE GENOMIC DNA]</scope>
    <source>
        <strain evidence="2 3">DSM 100044</strain>
    </source>
</reference>
<accession>A0A7W9BC53</accession>